<keyword evidence="2" id="KW-1185">Reference proteome</keyword>
<evidence type="ECO:0000313" key="1">
    <source>
        <dbReference type="Ensembl" id="ENSNMLP00000029823.1"/>
    </source>
</evidence>
<evidence type="ECO:0000313" key="2">
    <source>
        <dbReference type="Proteomes" id="UP000694523"/>
    </source>
</evidence>
<dbReference type="Proteomes" id="UP000694523">
    <property type="component" value="Unplaced"/>
</dbReference>
<organism evidence="1 2">
    <name type="scientific">Neogobius melanostomus</name>
    <name type="common">round goby</name>
    <dbReference type="NCBI Taxonomy" id="47308"/>
    <lineage>
        <taxon>Eukaryota</taxon>
        <taxon>Metazoa</taxon>
        <taxon>Chordata</taxon>
        <taxon>Craniata</taxon>
        <taxon>Vertebrata</taxon>
        <taxon>Euteleostomi</taxon>
        <taxon>Actinopterygii</taxon>
        <taxon>Neopterygii</taxon>
        <taxon>Teleostei</taxon>
        <taxon>Neoteleostei</taxon>
        <taxon>Acanthomorphata</taxon>
        <taxon>Gobiaria</taxon>
        <taxon>Gobiiformes</taxon>
        <taxon>Gobioidei</taxon>
        <taxon>Gobiidae</taxon>
        <taxon>Benthophilinae</taxon>
        <taxon>Neogobiini</taxon>
        <taxon>Neogobius</taxon>
    </lineage>
</organism>
<reference evidence="1" key="1">
    <citation type="submission" date="2025-08" db="UniProtKB">
        <authorList>
            <consortium name="Ensembl"/>
        </authorList>
    </citation>
    <scope>IDENTIFICATION</scope>
</reference>
<proteinExistence type="predicted"/>
<dbReference type="Ensembl" id="ENSNMLT00000033264.1">
    <property type="protein sequence ID" value="ENSNMLP00000029823.1"/>
    <property type="gene ID" value="ENSNMLG00000018873.1"/>
</dbReference>
<dbReference type="AlphaFoldDB" id="A0A8C6U1Z6"/>
<accession>A0A8C6U1Z6</accession>
<sequence>VAEDHGLSNSEAGVKAAECIELVLLLGADHKELFDGVQSLLLAPQFDDVGFRDNTLCKPPHRVLKGGREQQHLAIGASRRLPLYTDALVLMALSCDHHIGLVQNKHRDLFGVDHFEFDAPVHQRAWSPNNNLLLHSHFLTSVAANRIRQFNFRIKFPHLLDHLTDLKSQLIRGSETKALKQQTSVKTVLKKPWMDLGM</sequence>
<name>A0A8C6U1Z6_9GOBI</name>
<reference evidence="1" key="2">
    <citation type="submission" date="2025-09" db="UniProtKB">
        <authorList>
            <consortium name="Ensembl"/>
        </authorList>
    </citation>
    <scope>IDENTIFICATION</scope>
</reference>
<protein>
    <submittedName>
        <fullName evidence="1">Uncharacterized protein</fullName>
    </submittedName>
</protein>
<dbReference type="AntiFam" id="ANF00149">
    <property type="entry name" value="Shadow ORF (opposite cshA)"/>
</dbReference>